<dbReference type="AlphaFoldDB" id="A0AAW2FYY5"/>
<sequence>MILVVKCHFIEHKQLYQSYSTYISYNLTENRALTCKLLRPENGVCPDRSLLLSLSNLASGNVARAESRRTFLRSRHTGTSARSSLIKYCAGCFKLPTQHHTRISRVRGTTRLLRAVPSVPFVGLFSTHAKTFMSMRELTSRLDVSCCHRSPSPRCVTLRTATTKRNPDTLYNFTRLLATIAASGTNRIIRRDFFFFYTLRKSYMSSTFTRNFNIYNERQFFYSIFVGYRCVSCSNTLLLNVN</sequence>
<reference evidence="1 2" key="1">
    <citation type="submission" date="2023-03" db="EMBL/GenBank/DDBJ databases">
        <title>High recombination rates correlate with genetic variation in Cardiocondyla obscurior ants.</title>
        <authorList>
            <person name="Errbii M."/>
        </authorList>
    </citation>
    <scope>NUCLEOTIDE SEQUENCE [LARGE SCALE GENOMIC DNA]</scope>
    <source>
        <strain evidence="1">Alpha-2009</strain>
        <tissue evidence="1">Whole body</tissue>
    </source>
</reference>
<evidence type="ECO:0000313" key="1">
    <source>
        <dbReference type="EMBL" id="KAL0121194.1"/>
    </source>
</evidence>
<keyword evidence="2" id="KW-1185">Reference proteome</keyword>
<name>A0AAW2FYY5_9HYME</name>
<dbReference type="Proteomes" id="UP001430953">
    <property type="component" value="Unassembled WGS sequence"/>
</dbReference>
<dbReference type="EMBL" id="JADYXP020000007">
    <property type="protein sequence ID" value="KAL0121194.1"/>
    <property type="molecule type" value="Genomic_DNA"/>
</dbReference>
<proteinExistence type="predicted"/>
<evidence type="ECO:0000313" key="2">
    <source>
        <dbReference type="Proteomes" id="UP001430953"/>
    </source>
</evidence>
<gene>
    <name evidence="1" type="ORF">PUN28_008698</name>
</gene>
<comment type="caution">
    <text evidence="1">The sequence shown here is derived from an EMBL/GenBank/DDBJ whole genome shotgun (WGS) entry which is preliminary data.</text>
</comment>
<protein>
    <submittedName>
        <fullName evidence="1">Uncharacterized protein</fullName>
    </submittedName>
</protein>
<accession>A0AAW2FYY5</accession>
<organism evidence="1 2">
    <name type="scientific">Cardiocondyla obscurior</name>
    <dbReference type="NCBI Taxonomy" id="286306"/>
    <lineage>
        <taxon>Eukaryota</taxon>
        <taxon>Metazoa</taxon>
        <taxon>Ecdysozoa</taxon>
        <taxon>Arthropoda</taxon>
        <taxon>Hexapoda</taxon>
        <taxon>Insecta</taxon>
        <taxon>Pterygota</taxon>
        <taxon>Neoptera</taxon>
        <taxon>Endopterygota</taxon>
        <taxon>Hymenoptera</taxon>
        <taxon>Apocrita</taxon>
        <taxon>Aculeata</taxon>
        <taxon>Formicoidea</taxon>
        <taxon>Formicidae</taxon>
        <taxon>Myrmicinae</taxon>
        <taxon>Cardiocondyla</taxon>
    </lineage>
</organism>